<comment type="caution">
    <text evidence="15">The sequence shown here is derived from an EMBL/GenBank/DDBJ whole genome shotgun (WGS) entry which is preliminary data.</text>
</comment>
<keyword evidence="4" id="KW-0444">Lipid biosynthesis</keyword>
<feature type="transmembrane region" description="Helical" evidence="13">
    <location>
        <begin position="20"/>
        <end position="40"/>
    </location>
</feature>
<dbReference type="EMBL" id="JAQOSO010000009">
    <property type="protein sequence ID" value="MDJ1172878.1"/>
    <property type="molecule type" value="Genomic_DNA"/>
</dbReference>
<keyword evidence="7 13" id="KW-1133">Transmembrane helix</keyword>
<organism evidence="15 16">
    <name type="scientific">Roseofilum capinflatum BLCC-M114</name>
    <dbReference type="NCBI Taxonomy" id="3022440"/>
    <lineage>
        <taxon>Bacteria</taxon>
        <taxon>Bacillati</taxon>
        <taxon>Cyanobacteriota</taxon>
        <taxon>Cyanophyceae</taxon>
        <taxon>Desertifilales</taxon>
        <taxon>Desertifilaceae</taxon>
        <taxon>Roseofilum</taxon>
        <taxon>Roseofilum capinflatum</taxon>
    </lineage>
</organism>
<keyword evidence="5 13" id="KW-0812">Transmembrane</keyword>
<comment type="subcellular location">
    <subcellularLocation>
        <location evidence="2">Membrane</location>
        <topology evidence="2">Multi-pass membrane protein</topology>
    </subcellularLocation>
</comment>
<evidence type="ECO:0000256" key="5">
    <source>
        <dbReference type="ARBA" id="ARBA00022692"/>
    </source>
</evidence>
<dbReference type="PANTHER" id="PTHR11351">
    <property type="entry name" value="ACYL-COA DESATURASE"/>
    <property type="match status" value="1"/>
</dbReference>
<feature type="transmembrane region" description="Helical" evidence="13">
    <location>
        <begin position="164"/>
        <end position="183"/>
    </location>
</feature>
<keyword evidence="10" id="KW-0443">Lipid metabolism</keyword>
<keyword evidence="16" id="KW-1185">Reference proteome</keyword>
<name>A0ABT7B131_9CYAN</name>
<gene>
    <name evidence="15" type="ORF">PMG25_02110</name>
</gene>
<accession>A0ABT7B131</accession>
<evidence type="ECO:0000313" key="16">
    <source>
        <dbReference type="Proteomes" id="UP001235849"/>
    </source>
</evidence>
<comment type="similarity">
    <text evidence="3">Belongs to the fatty acid desaturase type 2 family.</text>
</comment>
<evidence type="ECO:0000256" key="1">
    <source>
        <dbReference type="ARBA" id="ARBA00001954"/>
    </source>
</evidence>
<keyword evidence="8 15" id="KW-0560">Oxidoreductase</keyword>
<proteinExistence type="inferred from homology"/>
<dbReference type="PRINTS" id="PR00075">
    <property type="entry name" value="FACDDSATRASE"/>
</dbReference>
<dbReference type="GO" id="GO:0016491">
    <property type="term" value="F:oxidoreductase activity"/>
    <property type="evidence" value="ECO:0007669"/>
    <property type="project" value="UniProtKB-KW"/>
</dbReference>
<evidence type="ECO:0000256" key="13">
    <source>
        <dbReference type="SAM" id="Phobius"/>
    </source>
</evidence>
<evidence type="ECO:0000256" key="6">
    <source>
        <dbReference type="ARBA" id="ARBA00022832"/>
    </source>
</evidence>
<dbReference type="Pfam" id="PF00487">
    <property type="entry name" value="FA_desaturase"/>
    <property type="match status" value="1"/>
</dbReference>
<evidence type="ECO:0000256" key="8">
    <source>
        <dbReference type="ARBA" id="ARBA00023002"/>
    </source>
</evidence>
<reference evidence="15 16" key="1">
    <citation type="submission" date="2023-01" db="EMBL/GenBank/DDBJ databases">
        <title>Novel diversity within Roseofilum (Cyanobacteria; Desertifilaceae) from marine benthic mats with descriptions of four novel species.</title>
        <authorList>
            <person name="Wang Y."/>
            <person name="Berthold D.E."/>
            <person name="Hu J."/>
            <person name="Lefler F.W."/>
            <person name="Laughinghouse H.D. IV."/>
        </authorList>
    </citation>
    <scope>NUCLEOTIDE SEQUENCE [LARGE SCALE GENOMIC DNA]</scope>
    <source>
        <strain evidence="15 16">BLCC-M114</strain>
    </source>
</reference>
<evidence type="ECO:0000256" key="7">
    <source>
        <dbReference type="ARBA" id="ARBA00022989"/>
    </source>
</evidence>
<keyword evidence="11 13" id="KW-0472">Membrane</keyword>
<evidence type="ECO:0000256" key="12">
    <source>
        <dbReference type="ARBA" id="ARBA00023160"/>
    </source>
</evidence>
<evidence type="ECO:0000256" key="4">
    <source>
        <dbReference type="ARBA" id="ARBA00022516"/>
    </source>
</evidence>
<dbReference type="Proteomes" id="UP001235849">
    <property type="component" value="Unassembled WGS sequence"/>
</dbReference>
<dbReference type="EC" id="1.14.19.-" evidence="15"/>
<dbReference type="InterPro" id="IPR015876">
    <property type="entry name" value="Acyl-CoA_DS"/>
</dbReference>
<evidence type="ECO:0000256" key="9">
    <source>
        <dbReference type="ARBA" id="ARBA00023004"/>
    </source>
</evidence>
<dbReference type="CDD" id="cd03505">
    <property type="entry name" value="Delta9-FADS-like"/>
    <property type="match status" value="1"/>
</dbReference>
<dbReference type="PANTHER" id="PTHR11351:SF31">
    <property type="entry name" value="DESATURASE 1, ISOFORM A-RELATED"/>
    <property type="match status" value="1"/>
</dbReference>
<evidence type="ECO:0000256" key="11">
    <source>
        <dbReference type="ARBA" id="ARBA00023136"/>
    </source>
</evidence>
<evidence type="ECO:0000313" key="15">
    <source>
        <dbReference type="EMBL" id="MDJ1172878.1"/>
    </source>
</evidence>
<feature type="domain" description="Fatty acid desaturase" evidence="14">
    <location>
        <begin position="45"/>
        <end position="256"/>
    </location>
</feature>
<sequence>MIKSTSSQAIHTETIPSLKLNPVILSWITIIHLGAILALLPQFFSWSGVLVCLILHWITGSLGVEIGWHRLGSHRSFSCPKWVEYFFVFCGTLSAMSSPISWVGTHRLHHAHSDRDGDYHNAARGFWWSHVLWIFYHKPSLETKIPEVTHDLQDDPFYQFCHKYLLALQLALAAILFAFGGWSWVMWGIFFRMVTLWHSVWIINSLAHRLGYRNFDTNDLSTNVWWLFPISYGSCWHNNHHAFPHSARCGLKWWEIDPSWGVISLLHRVGLVTKVRLPNQS</sequence>
<dbReference type="InterPro" id="IPR005804">
    <property type="entry name" value="FA_desaturase_dom"/>
</dbReference>
<evidence type="ECO:0000256" key="2">
    <source>
        <dbReference type="ARBA" id="ARBA00004141"/>
    </source>
</evidence>
<comment type="cofactor">
    <cofactor evidence="1">
        <name>Fe(2+)</name>
        <dbReference type="ChEBI" id="CHEBI:29033"/>
    </cofactor>
</comment>
<evidence type="ECO:0000256" key="3">
    <source>
        <dbReference type="ARBA" id="ARBA00008749"/>
    </source>
</evidence>
<feature type="transmembrane region" description="Helical" evidence="13">
    <location>
        <begin position="46"/>
        <end position="68"/>
    </location>
</feature>
<keyword evidence="6" id="KW-0276">Fatty acid metabolism</keyword>
<keyword evidence="9" id="KW-0408">Iron</keyword>
<keyword evidence="12" id="KW-0275">Fatty acid biosynthesis</keyword>
<protein>
    <submittedName>
        <fullName evidence="15">Fatty acid desaturase</fullName>
        <ecNumber evidence="15">1.14.19.-</ecNumber>
    </submittedName>
</protein>
<dbReference type="RefSeq" id="WP_283765257.1">
    <property type="nucleotide sequence ID" value="NZ_JAQOSO010000009.1"/>
</dbReference>
<evidence type="ECO:0000256" key="10">
    <source>
        <dbReference type="ARBA" id="ARBA00023098"/>
    </source>
</evidence>
<evidence type="ECO:0000259" key="14">
    <source>
        <dbReference type="Pfam" id="PF00487"/>
    </source>
</evidence>